<accession>A0A7W0CFC3</accession>
<dbReference type="EMBL" id="JACDUR010000001">
    <property type="protein sequence ID" value="MBA2889940.1"/>
    <property type="molecule type" value="Genomic_DNA"/>
</dbReference>
<feature type="transmembrane region" description="Helical" evidence="1">
    <location>
        <begin position="9"/>
        <end position="27"/>
    </location>
</feature>
<name>A0A7W0CFC3_9ACTN</name>
<evidence type="ECO:0000313" key="3">
    <source>
        <dbReference type="Proteomes" id="UP000530928"/>
    </source>
</evidence>
<keyword evidence="1" id="KW-1133">Transmembrane helix</keyword>
<keyword evidence="3" id="KW-1185">Reference proteome</keyword>
<sequence length="60" mass="6324">MSGLDKKILRWSLGLGAVLLVAGIALRPVDIDIATGVILAGCAGLILAAVIWVNERPWSR</sequence>
<gene>
    <name evidence="2" type="ORF">HNR30_001275</name>
</gene>
<keyword evidence="1" id="KW-0472">Membrane</keyword>
<evidence type="ECO:0000313" key="2">
    <source>
        <dbReference type="EMBL" id="MBA2889940.1"/>
    </source>
</evidence>
<evidence type="ECO:0000256" key="1">
    <source>
        <dbReference type="SAM" id="Phobius"/>
    </source>
</evidence>
<protein>
    <submittedName>
        <fullName evidence="2">Uncharacterized protein</fullName>
    </submittedName>
</protein>
<proteinExistence type="predicted"/>
<organism evidence="2 3">
    <name type="scientific">Nonomuraea soli</name>
    <dbReference type="NCBI Taxonomy" id="1032476"/>
    <lineage>
        <taxon>Bacteria</taxon>
        <taxon>Bacillati</taxon>
        <taxon>Actinomycetota</taxon>
        <taxon>Actinomycetes</taxon>
        <taxon>Streptosporangiales</taxon>
        <taxon>Streptosporangiaceae</taxon>
        <taxon>Nonomuraea</taxon>
    </lineage>
</organism>
<keyword evidence="1" id="KW-0812">Transmembrane</keyword>
<dbReference type="AlphaFoldDB" id="A0A7W0CFC3"/>
<reference evidence="2 3" key="1">
    <citation type="submission" date="2020-07" db="EMBL/GenBank/DDBJ databases">
        <title>Genomic Encyclopedia of Type Strains, Phase IV (KMG-IV): sequencing the most valuable type-strain genomes for metagenomic binning, comparative biology and taxonomic classification.</title>
        <authorList>
            <person name="Goeker M."/>
        </authorList>
    </citation>
    <scope>NUCLEOTIDE SEQUENCE [LARGE SCALE GENOMIC DNA]</scope>
    <source>
        <strain evidence="2 3">DSM 45533</strain>
    </source>
</reference>
<dbReference type="Proteomes" id="UP000530928">
    <property type="component" value="Unassembled WGS sequence"/>
</dbReference>
<dbReference type="RefSeq" id="WP_181608677.1">
    <property type="nucleotide sequence ID" value="NZ_BAABAM010000001.1"/>
</dbReference>
<feature type="transmembrane region" description="Helical" evidence="1">
    <location>
        <begin position="33"/>
        <end position="53"/>
    </location>
</feature>
<comment type="caution">
    <text evidence="2">The sequence shown here is derived from an EMBL/GenBank/DDBJ whole genome shotgun (WGS) entry which is preliminary data.</text>
</comment>